<dbReference type="InterPro" id="IPR012795">
    <property type="entry name" value="tRNA_Ile_lys_synt_N"/>
</dbReference>
<dbReference type="AlphaFoldDB" id="A0A382IP81"/>
<keyword evidence="4" id="KW-0547">Nucleotide-binding</keyword>
<dbReference type="NCBIfam" id="TIGR02432">
    <property type="entry name" value="lysidine_TilS_N"/>
    <property type="match status" value="1"/>
</dbReference>
<feature type="non-terminal residue" evidence="8">
    <location>
        <position position="203"/>
    </location>
</feature>
<evidence type="ECO:0000256" key="5">
    <source>
        <dbReference type="ARBA" id="ARBA00022840"/>
    </source>
</evidence>
<evidence type="ECO:0000256" key="3">
    <source>
        <dbReference type="ARBA" id="ARBA00022694"/>
    </source>
</evidence>
<keyword evidence="5" id="KW-0067">ATP-binding</keyword>
<dbReference type="CDD" id="cd01992">
    <property type="entry name" value="TilS_N"/>
    <property type="match status" value="1"/>
</dbReference>
<evidence type="ECO:0000259" key="7">
    <source>
        <dbReference type="Pfam" id="PF01171"/>
    </source>
</evidence>
<evidence type="ECO:0000256" key="1">
    <source>
        <dbReference type="ARBA" id="ARBA00013267"/>
    </source>
</evidence>
<accession>A0A382IP81</accession>
<evidence type="ECO:0000256" key="2">
    <source>
        <dbReference type="ARBA" id="ARBA00022598"/>
    </source>
</evidence>
<name>A0A382IP81_9ZZZZ</name>
<evidence type="ECO:0000256" key="4">
    <source>
        <dbReference type="ARBA" id="ARBA00022741"/>
    </source>
</evidence>
<dbReference type="EC" id="6.3.4.19" evidence="1"/>
<comment type="catalytic activity">
    <reaction evidence="6">
        <text>cytidine(34) in tRNA(Ile2) + L-lysine + ATP = lysidine(34) in tRNA(Ile2) + AMP + diphosphate + H(+)</text>
        <dbReference type="Rhea" id="RHEA:43744"/>
        <dbReference type="Rhea" id="RHEA-COMP:10625"/>
        <dbReference type="Rhea" id="RHEA-COMP:10670"/>
        <dbReference type="ChEBI" id="CHEBI:15378"/>
        <dbReference type="ChEBI" id="CHEBI:30616"/>
        <dbReference type="ChEBI" id="CHEBI:32551"/>
        <dbReference type="ChEBI" id="CHEBI:33019"/>
        <dbReference type="ChEBI" id="CHEBI:82748"/>
        <dbReference type="ChEBI" id="CHEBI:83665"/>
        <dbReference type="ChEBI" id="CHEBI:456215"/>
        <dbReference type="EC" id="6.3.4.19"/>
    </reaction>
</comment>
<keyword evidence="3" id="KW-0819">tRNA processing</keyword>
<gene>
    <name evidence="8" type="ORF">METZ01_LOCUS253923</name>
</gene>
<organism evidence="8">
    <name type="scientific">marine metagenome</name>
    <dbReference type="NCBI Taxonomy" id="408172"/>
    <lineage>
        <taxon>unclassified sequences</taxon>
        <taxon>metagenomes</taxon>
        <taxon>ecological metagenomes</taxon>
    </lineage>
</organism>
<proteinExistence type="inferred from homology"/>
<dbReference type="InterPro" id="IPR012094">
    <property type="entry name" value="tRNA_Ile_lys_synt"/>
</dbReference>
<dbReference type="PANTHER" id="PTHR43033">
    <property type="entry name" value="TRNA(ILE)-LYSIDINE SYNTHASE-RELATED"/>
    <property type="match status" value="1"/>
</dbReference>
<evidence type="ECO:0000313" key="8">
    <source>
        <dbReference type="EMBL" id="SVC01069.1"/>
    </source>
</evidence>
<reference evidence="8" key="1">
    <citation type="submission" date="2018-05" db="EMBL/GenBank/DDBJ databases">
        <authorList>
            <person name="Lanie J.A."/>
            <person name="Ng W.-L."/>
            <person name="Kazmierczak K.M."/>
            <person name="Andrzejewski T.M."/>
            <person name="Davidsen T.M."/>
            <person name="Wayne K.J."/>
            <person name="Tettelin H."/>
            <person name="Glass J.I."/>
            <person name="Rusch D."/>
            <person name="Podicherti R."/>
            <person name="Tsui H.-C.T."/>
            <person name="Winkler M.E."/>
        </authorList>
    </citation>
    <scope>NUCLEOTIDE SEQUENCE</scope>
</reference>
<dbReference type="Pfam" id="PF01171">
    <property type="entry name" value="ATP_bind_3"/>
    <property type="match status" value="1"/>
</dbReference>
<dbReference type="GO" id="GO:0005524">
    <property type="term" value="F:ATP binding"/>
    <property type="evidence" value="ECO:0007669"/>
    <property type="project" value="UniProtKB-KW"/>
</dbReference>
<feature type="domain" description="tRNA(Ile)-lysidine/2-thiocytidine synthase N-terminal" evidence="7">
    <location>
        <begin position="31"/>
        <end position="203"/>
    </location>
</feature>
<dbReference type="InterPro" id="IPR014729">
    <property type="entry name" value="Rossmann-like_a/b/a_fold"/>
</dbReference>
<keyword evidence="2" id="KW-0436">Ligase</keyword>
<evidence type="ECO:0000256" key="6">
    <source>
        <dbReference type="ARBA" id="ARBA00048539"/>
    </source>
</evidence>
<dbReference type="Gene3D" id="3.40.50.620">
    <property type="entry name" value="HUPs"/>
    <property type="match status" value="1"/>
</dbReference>
<protein>
    <recommendedName>
        <fullName evidence="1">tRNA(Ile)-lysidine synthetase</fullName>
        <ecNumber evidence="1">6.3.4.19</ecNumber>
    </recommendedName>
</protein>
<dbReference type="HAMAP" id="MF_01161">
    <property type="entry name" value="tRNA_Ile_lys_synt"/>
    <property type="match status" value="1"/>
</dbReference>
<sequence>MLDIEKEQYIRNTLSKSDLKEFLDSFSDSKKIIISYSGGIDSSVLLHLLFSIRENLKQSLEVIHINHGLYEKSDDWERFCKKECASYNIPFTAISIHENCPKNVSVECWARDKRYFLIGKEMSKDDVLLTAHHMDDQVETFFLQALRGAGPRGLSSMPVVKRFGDGFHARPFLHIRRSELERYAKINNLLWQDDQSNSDIRYD</sequence>
<dbReference type="SUPFAM" id="SSF52402">
    <property type="entry name" value="Adenine nucleotide alpha hydrolases-like"/>
    <property type="match status" value="1"/>
</dbReference>
<dbReference type="InterPro" id="IPR011063">
    <property type="entry name" value="TilS/TtcA_N"/>
</dbReference>
<dbReference type="EMBL" id="UINC01068437">
    <property type="protein sequence ID" value="SVC01069.1"/>
    <property type="molecule type" value="Genomic_DNA"/>
</dbReference>
<dbReference type="GO" id="GO:0032267">
    <property type="term" value="F:tRNA(Ile)-lysidine synthase activity"/>
    <property type="evidence" value="ECO:0007669"/>
    <property type="project" value="UniProtKB-EC"/>
</dbReference>
<dbReference type="PANTHER" id="PTHR43033:SF1">
    <property type="entry name" value="TRNA(ILE)-LYSIDINE SYNTHASE-RELATED"/>
    <property type="match status" value="1"/>
</dbReference>
<dbReference type="GO" id="GO:0008033">
    <property type="term" value="P:tRNA processing"/>
    <property type="evidence" value="ECO:0007669"/>
    <property type="project" value="UniProtKB-KW"/>
</dbReference>